<feature type="transmembrane region" description="Helical" evidence="6">
    <location>
        <begin position="1141"/>
        <end position="1166"/>
    </location>
</feature>
<dbReference type="Gene3D" id="2.10.25.10">
    <property type="entry name" value="Laminin"/>
    <property type="match status" value="6"/>
</dbReference>
<keyword evidence="3" id="KW-0677">Repeat</keyword>
<keyword evidence="2 5" id="KW-0245">EGF-like domain</keyword>
<dbReference type="PROSITE" id="PS50026">
    <property type="entry name" value="EGF_3"/>
    <property type="match status" value="10"/>
</dbReference>
<dbReference type="InterPro" id="IPR000742">
    <property type="entry name" value="EGF"/>
</dbReference>
<evidence type="ECO:0000313" key="9">
    <source>
        <dbReference type="Proteomes" id="UP000315496"/>
    </source>
</evidence>
<sequence>MIPVCFLEVVVVCGAYYELSRAVDDVLNGNGASCHNHGLYANGRCVCDLGYSGAFCEMIARSSSSTQLLNDPCNYGGTLNSTGGCDCRSGYSGDKCETFSCTSDADCSNGGKCAQISGSSYCLCPLGFSGADCKVDSCNVTSNPGNNGNVTCNMGGECLLMAPDTNHSYYRHYCSCRTGFSGDKCENFECYGDTTCYNDGVCEKTNGAVGTYCSCLPGFSGADCYVNSCDMQLIDGTSNLKYCSNGGTCQTKVPGSGEKYYVSWCECRDNFSGEFCETYKCLAANGTDLCPTIESQKLTCTDNNGVQSCTTCPDYLGGLDCSLPLCGYDSTVTPVEVCSGQGTCKRSSTDYSVCECSSGYMGVNCSSPACTNNTTCGTHGSCILSSNSNFGVCECQKGYEGDLCDKCEPLLTEHEYYTLEKDENDVYKITNTSTVCASPACIFDGTVCNNGGECVFNRGWHCECGPGFFQTFSGSCVPIGGNCGDTANLCGGRGTCIFSPDTTNNVASWSCACETGTKFDSLTGACLPDSCFSSEIVGTEACSGRGICLWNGICMCEDKFSGDQCADCAAKYMRGNDTYKDHCFPNLCDYNGLTCNGTGTCEFDDERLVYECRCRTGYSGIDCSSCADGYRMGENRFAGICVRDFCIGSPPCGGNGDCISSNIDGSYSCNCSIGYSGVNCSDCTAGYRLGEGRFLNRCVRDLCVGDPACDGNGTCVSSPLNGTYSCECNPGYTGVDCSGCSAGYRMGDDPFANRCVRDFCIDDPSCSNHGDCKFSQVDGTYSCECNPGYMGTLCTDCMLGFREYGVSSEAVCVADYCRGDDECGGKGKCEYSKYQRSYVCTCSAGYFLEHNSKECMLCTIPNCAVCDTEKICNTCVAGYYPDENGTCSICNAACTTCSGPTEKDCITCAQGTIRGNQTEMAGNCLPECTVGKDDCATCGAVIDGGRYCSRCSDDMYPLEGSCTSLGRAASPCLRVLEGACTKCSEDYFLYMGGCYSSSRLPGSSVCQQTTGNGSCQLCSSGFFSINNDCFSCPDNCEVCDLRGSCSTCKLGFFQDNGSCVGCHPSCLGCFGPRSDQCNACRLGYFNQLGYNGQPSNTCRPCDDTEVIMGLSGKKGCTLCHPIFRNGSAELFCLESKAGLSLGAIIGIVVVVLAIIGGIVGFCVYWFRFRNKGSIRRKSSFSSRRIRMGDSVDYVSFMTADESGTFI</sequence>
<feature type="disulfide bond" evidence="5">
    <location>
        <begin position="376"/>
        <end position="393"/>
    </location>
</feature>
<dbReference type="InterPro" id="IPR001881">
    <property type="entry name" value="EGF-like_Ca-bd_dom"/>
</dbReference>
<evidence type="ECO:0000313" key="8">
    <source>
        <dbReference type="EMBL" id="TNJ28378.1"/>
    </source>
</evidence>
<dbReference type="GO" id="GO:0005509">
    <property type="term" value="F:calcium ion binding"/>
    <property type="evidence" value="ECO:0007669"/>
    <property type="project" value="InterPro"/>
</dbReference>
<feature type="disulfide bond" evidence="5">
    <location>
        <begin position="267"/>
        <end position="276"/>
    </location>
</feature>
<feature type="disulfide bond" evidence="5">
    <location>
        <begin position="728"/>
        <end position="737"/>
    </location>
</feature>
<organism evidence="8 9">
    <name type="scientific">Giardia muris</name>
    <dbReference type="NCBI Taxonomy" id="5742"/>
    <lineage>
        <taxon>Eukaryota</taxon>
        <taxon>Metamonada</taxon>
        <taxon>Diplomonadida</taxon>
        <taxon>Hexamitidae</taxon>
        <taxon>Giardiinae</taxon>
        <taxon>Giardia</taxon>
    </lineage>
</organism>
<evidence type="ECO:0000259" key="7">
    <source>
        <dbReference type="PROSITE" id="PS50026"/>
    </source>
</evidence>
<feature type="domain" description="EGF-like" evidence="7">
    <location>
        <begin position="97"/>
        <end position="134"/>
    </location>
</feature>
<keyword evidence="6" id="KW-0812">Transmembrane</keyword>
<feature type="domain" description="EGF-like" evidence="7">
    <location>
        <begin position="186"/>
        <end position="225"/>
    </location>
</feature>
<dbReference type="SUPFAM" id="SSF57196">
    <property type="entry name" value="EGF/Laminin"/>
    <property type="match status" value="1"/>
</dbReference>
<dbReference type="InterPro" id="IPR005127">
    <property type="entry name" value="Giardia_VSP"/>
</dbReference>
<comment type="caution">
    <text evidence="5">Lacks conserved residue(s) required for the propagation of feature annotation.</text>
</comment>
<dbReference type="SUPFAM" id="SSF57184">
    <property type="entry name" value="Growth factor receptor domain"/>
    <property type="match status" value="2"/>
</dbReference>
<dbReference type="PANTHER" id="PTHR24049">
    <property type="entry name" value="CRUMBS FAMILY MEMBER"/>
    <property type="match status" value="1"/>
</dbReference>
<feature type="disulfide bond" evidence="5">
    <location>
        <begin position="196"/>
        <end position="213"/>
    </location>
</feature>
<reference evidence="8 9" key="1">
    <citation type="submission" date="2019-05" db="EMBL/GenBank/DDBJ databases">
        <title>The compact genome of Giardia muris reveals important steps in the evolution of intestinal protozoan parasites.</title>
        <authorList>
            <person name="Xu F."/>
            <person name="Jimenez-Gonzalez A."/>
            <person name="Einarsson E."/>
            <person name="Astvaldsson A."/>
            <person name="Peirasmaki D."/>
            <person name="Eckmann L."/>
            <person name="Andersson J.O."/>
            <person name="Svard S.G."/>
            <person name="Jerlstrom-Hultqvist J."/>
        </authorList>
    </citation>
    <scope>NUCLEOTIDE SEQUENCE [LARGE SCALE GENOMIC DNA]</scope>
    <source>
        <strain evidence="8 9">Roberts-Thomson</strain>
    </source>
</reference>
<feature type="domain" description="EGF-like" evidence="7">
    <location>
        <begin position="813"/>
        <end position="852"/>
    </location>
</feature>
<dbReference type="SMART" id="SM00180">
    <property type="entry name" value="EGF_Lam"/>
    <property type="match status" value="7"/>
</dbReference>
<name>A0A4Z1SXY2_GIAMU</name>
<dbReference type="InterPro" id="IPR009030">
    <property type="entry name" value="Growth_fac_rcpt_cys_sf"/>
</dbReference>
<feature type="disulfide bond" evidence="5">
    <location>
        <begin position="215"/>
        <end position="224"/>
    </location>
</feature>
<evidence type="ECO:0000256" key="3">
    <source>
        <dbReference type="ARBA" id="ARBA00022737"/>
    </source>
</evidence>
<evidence type="ECO:0000256" key="1">
    <source>
        <dbReference type="ARBA" id="ARBA00005897"/>
    </source>
</evidence>
<dbReference type="InterPro" id="IPR006212">
    <property type="entry name" value="Furin_repeat"/>
</dbReference>
<dbReference type="OrthoDB" id="430340at2759"/>
<dbReference type="InterPro" id="IPR051022">
    <property type="entry name" value="Notch_Cell-Fate_Det"/>
</dbReference>
<evidence type="ECO:0000256" key="4">
    <source>
        <dbReference type="ARBA" id="ARBA00023157"/>
    </source>
</evidence>
<dbReference type="VEuPathDB" id="GiardiaDB:GMRT_12510"/>
<dbReference type="SMART" id="SM00261">
    <property type="entry name" value="FU"/>
    <property type="match status" value="3"/>
</dbReference>
<feature type="disulfide bond" evidence="5">
    <location>
        <begin position="652"/>
        <end position="669"/>
    </location>
</feature>
<feature type="domain" description="EGF-like" evidence="7">
    <location>
        <begin position="584"/>
        <end position="624"/>
    </location>
</feature>
<feature type="disulfide bond" evidence="5">
    <location>
        <begin position="614"/>
        <end position="623"/>
    </location>
</feature>
<evidence type="ECO:0000256" key="2">
    <source>
        <dbReference type="ARBA" id="ARBA00022536"/>
    </source>
</evidence>
<dbReference type="Pfam" id="PF00008">
    <property type="entry name" value="EGF"/>
    <property type="match status" value="2"/>
</dbReference>
<accession>A0A4Z1SXY2</accession>
<feature type="disulfide bond" evidence="5">
    <location>
        <begin position="766"/>
        <end position="783"/>
    </location>
</feature>
<gene>
    <name evidence="8" type="ORF">GMRT_12510</name>
</gene>
<feature type="disulfide bond" evidence="5">
    <location>
        <begin position="785"/>
        <end position="794"/>
    </location>
</feature>
<feature type="domain" description="EGF-like" evidence="7">
    <location>
        <begin position="756"/>
        <end position="795"/>
    </location>
</feature>
<feature type="domain" description="EGF-like" evidence="7">
    <location>
        <begin position="233"/>
        <end position="277"/>
    </location>
</feature>
<evidence type="ECO:0000256" key="5">
    <source>
        <dbReference type="PROSITE-ProRule" id="PRU00076"/>
    </source>
</evidence>
<protein>
    <submittedName>
        <fullName evidence="8">High cysteine membrane protein</fullName>
    </submittedName>
</protein>
<comment type="caution">
    <text evidence="8">The sequence shown here is derived from an EMBL/GenBank/DDBJ whole genome shotgun (WGS) entry which is preliminary data.</text>
</comment>
<keyword evidence="9" id="KW-1185">Reference proteome</keyword>
<dbReference type="AlphaFoldDB" id="A0A4Z1SXY2"/>
<feature type="disulfide bond" evidence="5">
    <location>
        <begin position="823"/>
        <end position="840"/>
    </location>
</feature>
<feature type="disulfide bond" evidence="5">
    <location>
        <begin position="671"/>
        <end position="680"/>
    </location>
</feature>
<feature type="domain" description="EGF-like" evidence="7">
    <location>
        <begin position="642"/>
        <end position="681"/>
    </location>
</feature>
<feature type="domain" description="EGF-like" evidence="7">
    <location>
        <begin position="18"/>
        <end position="57"/>
    </location>
</feature>
<dbReference type="Proteomes" id="UP000315496">
    <property type="component" value="Chromosome 2"/>
</dbReference>
<feature type="disulfide bond" evidence="5">
    <location>
        <begin position="709"/>
        <end position="726"/>
    </location>
</feature>
<proteinExistence type="inferred from homology"/>
<feature type="domain" description="EGF-like" evidence="7">
    <location>
        <begin position="699"/>
        <end position="738"/>
    </location>
</feature>
<dbReference type="PROSITE" id="PS01248">
    <property type="entry name" value="EGF_LAM_1"/>
    <property type="match status" value="2"/>
</dbReference>
<dbReference type="Pfam" id="PF03302">
    <property type="entry name" value="VSP"/>
    <property type="match status" value="1"/>
</dbReference>
<feature type="disulfide bond" evidence="5">
    <location>
        <begin position="395"/>
        <end position="404"/>
    </location>
</feature>
<dbReference type="SMART" id="SM00181">
    <property type="entry name" value="EGF"/>
    <property type="match status" value="19"/>
</dbReference>
<feature type="disulfide bond" evidence="5">
    <location>
        <begin position="124"/>
        <end position="133"/>
    </location>
</feature>
<keyword evidence="4 5" id="KW-1015">Disulfide bond</keyword>
<feature type="disulfide bond" evidence="5">
    <location>
        <begin position="595"/>
        <end position="612"/>
    </location>
</feature>
<comment type="similarity">
    <text evidence="1">Belongs to the CRELD family.</text>
</comment>
<feature type="disulfide bond" evidence="5">
    <location>
        <begin position="47"/>
        <end position="56"/>
    </location>
</feature>
<dbReference type="PROSITE" id="PS00022">
    <property type="entry name" value="EGF_1"/>
    <property type="match status" value="10"/>
</dbReference>
<feature type="domain" description="EGF-like" evidence="7">
    <location>
        <begin position="366"/>
        <end position="405"/>
    </location>
</feature>
<evidence type="ECO:0000256" key="6">
    <source>
        <dbReference type="SAM" id="Phobius"/>
    </source>
</evidence>
<dbReference type="PROSITE" id="PS01186">
    <property type="entry name" value="EGF_2"/>
    <property type="match status" value="3"/>
</dbReference>
<dbReference type="EMBL" id="VDLU01000002">
    <property type="protein sequence ID" value="TNJ28378.1"/>
    <property type="molecule type" value="Genomic_DNA"/>
</dbReference>
<dbReference type="SMART" id="SM00179">
    <property type="entry name" value="EGF_CA"/>
    <property type="match status" value="4"/>
</dbReference>
<keyword evidence="6" id="KW-0472">Membrane</keyword>
<keyword evidence="6" id="KW-1133">Transmembrane helix</keyword>
<dbReference type="InterPro" id="IPR002049">
    <property type="entry name" value="LE_dom"/>
</dbReference>